<dbReference type="EMBL" id="LFYR01001101">
    <property type="protein sequence ID" value="KMZ64712.1"/>
    <property type="molecule type" value="Genomic_DNA"/>
</dbReference>
<evidence type="ECO:0000313" key="2">
    <source>
        <dbReference type="Proteomes" id="UP000036987"/>
    </source>
</evidence>
<dbReference type="AlphaFoldDB" id="A0A0K9P8Y8"/>
<reference evidence="2" key="1">
    <citation type="journal article" date="2016" name="Nature">
        <title>The genome of the seagrass Zostera marina reveals angiosperm adaptation to the sea.</title>
        <authorList>
            <person name="Olsen J.L."/>
            <person name="Rouze P."/>
            <person name="Verhelst B."/>
            <person name="Lin Y.-C."/>
            <person name="Bayer T."/>
            <person name="Collen J."/>
            <person name="Dattolo E."/>
            <person name="De Paoli E."/>
            <person name="Dittami S."/>
            <person name="Maumus F."/>
            <person name="Michel G."/>
            <person name="Kersting A."/>
            <person name="Lauritano C."/>
            <person name="Lohaus R."/>
            <person name="Toepel M."/>
            <person name="Tonon T."/>
            <person name="Vanneste K."/>
            <person name="Amirebrahimi M."/>
            <person name="Brakel J."/>
            <person name="Bostroem C."/>
            <person name="Chovatia M."/>
            <person name="Grimwood J."/>
            <person name="Jenkins J.W."/>
            <person name="Jueterbock A."/>
            <person name="Mraz A."/>
            <person name="Stam W.T."/>
            <person name="Tice H."/>
            <person name="Bornberg-Bauer E."/>
            <person name="Green P.J."/>
            <person name="Pearson G.A."/>
            <person name="Procaccini G."/>
            <person name="Duarte C.M."/>
            <person name="Schmutz J."/>
            <person name="Reusch T.B.H."/>
            <person name="Van de Peer Y."/>
        </authorList>
    </citation>
    <scope>NUCLEOTIDE SEQUENCE [LARGE SCALE GENOMIC DNA]</scope>
    <source>
        <strain evidence="2">cv. Finnish</strain>
    </source>
</reference>
<name>A0A0K9P8Y8_ZOSMR</name>
<proteinExistence type="predicted"/>
<evidence type="ECO:0000313" key="1">
    <source>
        <dbReference type="EMBL" id="KMZ64712.1"/>
    </source>
</evidence>
<keyword evidence="2" id="KW-1185">Reference proteome</keyword>
<sequence length="164" mass="17500">MKWKQDVAAVVDLINSVARSLVGESTESTVDKPGNVKSNVNVNPIASTLMIMTQADRVIVTHLDPNKDNINSVNNNVGGKVKIQVSKAVVRIDACIGEAVQTLTKNGTMLNQGEAIDLNEDNIVNVNKNAAVAVVRIGANREDVRIDACKGGGVDRTLTIQLKN</sequence>
<organism evidence="1 2">
    <name type="scientific">Zostera marina</name>
    <name type="common">Eelgrass</name>
    <dbReference type="NCBI Taxonomy" id="29655"/>
    <lineage>
        <taxon>Eukaryota</taxon>
        <taxon>Viridiplantae</taxon>
        <taxon>Streptophyta</taxon>
        <taxon>Embryophyta</taxon>
        <taxon>Tracheophyta</taxon>
        <taxon>Spermatophyta</taxon>
        <taxon>Magnoliopsida</taxon>
        <taxon>Liliopsida</taxon>
        <taxon>Zosteraceae</taxon>
        <taxon>Zostera</taxon>
    </lineage>
</organism>
<accession>A0A0K9P8Y8</accession>
<gene>
    <name evidence="1" type="ORF">ZOSMA_350G00040</name>
</gene>
<dbReference type="Proteomes" id="UP000036987">
    <property type="component" value="Unassembled WGS sequence"/>
</dbReference>
<comment type="caution">
    <text evidence="1">The sequence shown here is derived from an EMBL/GenBank/DDBJ whole genome shotgun (WGS) entry which is preliminary data.</text>
</comment>
<protein>
    <submittedName>
        <fullName evidence="1">Uncharacterized protein</fullName>
    </submittedName>
</protein>